<accession>A0A4R5BR18</accession>
<name>A0A4R5BR18_9ACTN</name>
<proteinExistence type="predicted"/>
<comment type="caution">
    <text evidence="1">The sequence shown here is derived from an EMBL/GenBank/DDBJ whole genome shotgun (WGS) entry which is preliminary data.</text>
</comment>
<evidence type="ECO:0000313" key="2">
    <source>
        <dbReference type="Proteomes" id="UP000295578"/>
    </source>
</evidence>
<organism evidence="1 2">
    <name type="scientific">Actinomadura darangshiensis</name>
    <dbReference type="NCBI Taxonomy" id="705336"/>
    <lineage>
        <taxon>Bacteria</taxon>
        <taxon>Bacillati</taxon>
        <taxon>Actinomycetota</taxon>
        <taxon>Actinomycetes</taxon>
        <taxon>Streptosporangiales</taxon>
        <taxon>Thermomonosporaceae</taxon>
        <taxon>Actinomadura</taxon>
    </lineage>
</organism>
<protein>
    <submittedName>
        <fullName evidence="1">Uncharacterized protein</fullName>
    </submittedName>
</protein>
<gene>
    <name evidence="1" type="ORF">E1293_07090</name>
</gene>
<evidence type="ECO:0000313" key="1">
    <source>
        <dbReference type="EMBL" id="TDD87976.1"/>
    </source>
</evidence>
<dbReference type="EMBL" id="SMKY01000020">
    <property type="protein sequence ID" value="TDD87976.1"/>
    <property type="molecule type" value="Genomic_DNA"/>
</dbReference>
<dbReference type="RefSeq" id="WP_132195081.1">
    <property type="nucleotide sequence ID" value="NZ_SMKY01000020.1"/>
</dbReference>
<dbReference type="AlphaFoldDB" id="A0A4R5BR18"/>
<dbReference type="Proteomes" id="UP000295578">
    <property type="component" value="Unassembled WGS sequence"/>
</dbReference>
<reference evidence="1 2" key="1">
    <citation type="submission" date="2019-03" db="EMBL/GenBank/DDBJ databases">
        <title>Draft genome sequences of novel Actinobacteria.</title>
        <authorList>
            <person name="Sahin N."/>
            <person name="Ay H."/>
            <person name="Saygin H."/>
        </authorList>
    </citation>
    <scope>NUCLEOTIDE SEQUENCE [LARGE SCALE GENOMIC DNA]</scope>
    <source>
        <strain evidence="1 2">DSM 45941</strain>
    </source>
</reference>
<sequence length="72" mass="7642">MAQRSEDDRAAAAPPSADDLAVLLRAAGITHLPGGLERTAEAHAMFRGFGERLAALDLGDTPPATVFDPEWR</sequence>
<keyword evidence="2" id="KW-1185">Reference proteome</keyword>
<dbReference type="OrthoDB" id="9787486at2"/>